<gene>
    <name evidence="1" type="ORF">BpHYR1_013400</name>
</gene>
<sequence>MSTQIKRKPLSLHEKLQISNDFNSDLCLSLEFKLGVLNNAYKFDIKHLKHQRCKKTFFRFFFKNYFYFTFNLNYVSNKFLDKKKFRDLTLTD</sequence>
<dbReference type="Proteomes" id="UP000276133">
    <property type="component" value="Unassembled WGS sequence"/>
</dbReference>
<keyword evidence="2" id="KW-1185">Reference proteome</keyword>
<accession>A0A3M7RGL3</accession>
<name>A0A3M7RGL3_BRAPC</name>
<proteinExistence type="predicted"/>
<reference evidence="1 2" key="1">
    <citation type="journal article" date="2018" name="Sci. Rep.">
        <title>Genomic signatures of local adaptation to the degree of environmental predictability in rotifers.</title>
        <authorList>
            <person name="Franch-Gras L."/>
            <person name="Hahn C."/>
            <person name="Garcia-Roger E.M."/>
            <person name="Carmona M.J."/>
            <person name="Serra M."/>
            <person name="Gomez A."/>
        </authorList>
    </citation>
    <scope>NUCLEOTIDE SEQUENCE [LARGE SCALE GENOMIC DNA]</scope>
    <source>
        <strain evidence="1">HYR1</strain>
    </source>
</reference>
<protein>
    <submittedName>
        <fullName evidence="1">Uncharacterized protein</fullName>
    </submittedName>
</protein>
<organism evidence="1 2">
    <name type="scientific">Brachionus plicatilis</name>
    <name type="common">Marine rotifer</name>
    <name type="synonym">Brachionus muelleri</name>
    <dbReference type="NCBI Taxonomy" id="10195"/>
    <lineage>
        <taxon>Eukaryota</taxon>
        <taxon>Metazoa</taxon>
        <taxon>Spiralia</taxon>
        <taxon>Gnathifera</taxon>
        <taxon>Rotifera</taxon>
        <taxon>Eurotatoria</taxon>
        <taxon>Monogononta</taxon>
        <taxon>Pseudotrocha</taxon>
        <taxon>Ploima</taxon>
        <taxon>Brachionidae</taxon>
        <taxon>Brachionus</taxon>
    </lineage>
</organism>
<comment type="caution">
    <text evidence="1">The sequence shown here is derived from an EMBL/GenBank/DDBJ whole genome shotgun (WGS) entry which is preliminary data.</text>
</comment>
<evidence type="ECO:0000313" key="2">
    <source>
        <dbReference type="Proteomes" id="UP000276133"/>
    </source>
</evidence>
<evidence type="ECO:0000313" key="1">
    <source>
        <dbReference type="EMBL" id="RNA22716.1"/>
    </source>
</evidence>
<dbReference type="EMBL" id="REGN01003412">
    <property type="protein sequence ID" value="RNA22716.1"/>
    <property type="molecule type" value="Genomic_DNA"/>
</dbReference>
<dbReference type="AlphaFoldDB" id="A0A3M7RGL3"/>